<protein>
    <submittedName>
        <fullName evidence="1">Uncharacterized protein</fullName>
    </submittedName>
</protein>
<accession>A0AA36DQC4</accession>
<name>A0AA36DQC4_CYLNA</name>
<comment type="caution">
    <text evidence="1">The sequence shown here is derived from an EMBL/GenBank/DDBJ whole genome shotgun (WGS) entry which is preliminary data.</text>
</comment>
<reference evidence="1" key="1">
    <citation type="submission" date="2023-07" db="EMBL/GenBank/DDBJ databases">
        <authorList>
            <consortium name="CYATHOMIX"/>
        </authorList>
    </citation>
    <scope>NUCLEOTIDE SEQUENCE</scope>
    <source>
        <strain evidence="1">N/A</strain>
    </source>
</reference>
<dbReference type="Proteomes" id="UP001176961">
    <property type="component" value="Unassembled WGS sequence"/>
</dbReference>
<keyword evidence="2" id="KW-1185">Reference proteome</keyword>
<sequence length="53" mass="6096">MHLEDSAVSYHTSDLLIPDLVTSSTYIARVSLCLFSHWMITIYCFEEIGLFIL</sequence>
<dbReference type="EMBL" id="CATQJL010000001">
    <property type="protein sequence ID" value="CAJ0591275.1"/>
    <property type="molecule type" value="Genomic_DNA"/>
</dbReference>
<gene>
    <name evidence="1" type="ORF">CYNAS_LOCUS3258</name>
</gene>
<organism evidence="1 2">
    <name type="scientific">Cylicocyclus nassatus</name>
    <name type="common">Nematode worm</name>
    <dbReference type="NCBI Taxonomy" id="53992"/>
    <lineage>
        <taxon>Eukaryota</taxon>
        <taxon>Metazoa</taxon>
        <taxon>Ecdysozoa</taxon>
        <taxon>Nematoda</taxon>
        <taxon>Chromadorea</taxon>
        <taxon>Rhabditida</taxon>
        <taxon>Rhabditina</taxon>
        <taxon>Rhabditomorpha</taxon>
        <taxon>Strongyloidea</taxon>
        <taxon>Strongylidae</taxon>
        <taxon>Cylicocyclus</taxon>
    </lineage>
</organism>
<proteinExistence type="predicted"/>
<evidence type="ECO:0000313" key="2">
    <source>
        <dbReference type="Proteomes" id="UP001176961"/>
    </source>
</evidence>
<dbReference type="AlphaFoldDB" id="A0AA36DQC4"/>
<evidence type="ECO:0000313" key="1">
    <source>
        <dbReference type="EMBL" id="CAJ0591275.1"/>
    </source>
</evidence>